<proteinExistence type="predicted"/>
<dbReference type="InterPro" id="IPR012347">
    <property type="entry name" value="Ferritin-like"/>
</dbReference>
<evidence type="ECO:0000259" key="1">
    <source>
        <dbReference type="Pfam" id="PF09968"/>
    </source>
</evidence>
<accession>A0A7R9FQG8</accession>
<dbReference type="InterPro" id="IPR019243">
    <property type="entry name" value="DUF2202"/>
</dbReference>
<dbReference type="EMBL" id="CAJPEV010003183">
    <property type="protein sequence ID" value="CAG0899141.1"/>
    <property type="molecule type" value="Genomic_DNA"/>
</dbReference>
<sequence>MREEEKLAFEVYTFLDEKWDHQVFKNIKQSEARHGDLLKGVLDHFGIKDPYIATNGQYANADMQKLYQELTTKGSLSLKDAFTVGAIIEDMDIADLDMLMAATTNKDLLGVYDNLNCGSRNHMRAFSRQLGNMDVVYTPTYINKDRYMAIINGDHEEGNNSIESLLTEQEKSDLIFLRQEEKLAHDVYVYAYQKYGHFVFNNISNSEQTHIDNMTGLLIKYNVVDPAAGLANGVFADNDLQALYNQLITKVDISLIDALEVGATIEDLDISDIQRFYANTTKSDILRVYDVLTCGSRNHLRGFTGQLKPLDVTYSPQFLSASDYQNIINGSHENCGK</sequence>
<keyword evidence="3" id="KW-1185">Reference proteome</keyword>
<dbReference type="CDD" id="cd01048">
    <property type="entry name" value="Ferritin_like_AB2"/>
    <property type="match status" value="2"/>
</dbReference>
<dbReference type="SUPFAM" id="SSF47240">
    <property type="entry name" value="Ferritin-like"/>
    <property type="match status" value="1"/>
</dbReference>
<dbReference type="InterPro" id="IPR009078">
    <property type="entry name" value="Ferritin-like_SF"/>
</dbReference>
<feature type="domain" description="DUF2202" evidence="1">
    <location>
        <begin position="1"/>
        <end position="152"/>
    </location>
</feature>
<feature type="domain" description="DUF2202" evidence="1">
    <location>
        <begin position="171"/>
        <end position="329"/>
    </location>
</feature>
<feature type="non-terminal residue" evidence="2">
    <location>
        <position position="337"/>
    </location>
</feature>
<evidence type="ECO:0000313" key="3">
    <source>
        <dbReference type="Proteomes" id="UP000677054"/>
    </source>
</evidence>
<gene>
    <name evidence="2" type="ORF">DSTB1V02_LOCUS10732</name>
</gene>
<dbReference type="Proteomes" id="UP000677054">
    <property type="component" value="Unassembled WGS sequence"/>
</dbReference>
<dbReference type="EMBL" id="LR902700">
    <property type="protein sequence ID" value="CAD7250963.1"/>
    <property type="molecule type" value="Genomic_DNA"/>
</dbReference>
<dbReference type="Gene3D" id="1.20.1260.10">
    <property type="match status" value="2"/>
</dbReference>
<protein>
    <recommendedName>
        <fullName evidence="1">DUF2202 domain-containing protein</fullName>
    </recommendedName>
</protein>
<dbReference type="OrthoDB" id="10266839at2759"/>
<name>A0A7R9FQG8_9CRUS</name>
<evidence type="ECO:0000313" key="2">
    <source>
        <dbReference type="EMBL" id="CAD7250963.1"/>
    </source>
</evidence>
<dbReference type="Pfam" id="PF09968">
    <property type="entry name" value="DUF2202"/>
    <property type="match status" value="2"/>
</dbReference>
<reference evidence="2" key="1">
    <citation type="submission" date="2020-11" db="EMBL/GenBank/DDBJ databases">
        <authorList>
            <person name="Tran Van P."/>
        </authorList>
    </citation>
    <scope>NUCLEOTIDE SEQUENCE</scope>
</reference>
<organism evidence="2">
    <name type="scientific">Darwinula stevensoni</name>
    <dbReference type="NCBI Taxonomy" id="69355"/>
    <lineage>
        <taxon>Eukaryota</taxon>
        <taxon>Metazoa</taxon>
        <taxon>Ecdysozoa</taxon>
        <taxon>Arthropoda</taxon>
        <taxon>Crustacea</taxon>
        <taxon>Oligostraca</taxon>
        <taxon>Ostracoda</taxon>
        <taxon>Podocopa</taxon>
        <taxon>Podocopida</taxon>
        <taxon>Darwinulocopina</taxon>
        <taxon>Darwinuloidea</taxon>
        <taxon>Darwinulidae</taxon>
        <taxon>Darwinula</taxon>
    </lineage>
</organism>
<dbReference type="AlphaFoldDB" id="A0A7R9FQG8"/>